<sequence length="265" mass="28268">MKHQRKHLMRLFAAAAVFSMSLSAGCGRQKPETAGRETDPLPVLEALEGEKPQEAKRLAVSCCVRLDVAGEEAEYYGSGVVWDQKDGRLIIATAGHLLKEGEVLRVVFYDGTAAQGRSLGVSDTLDVGFVEADWQGAVTGSDRTGNEDGLTPALVSLHQRRFDTLDGYSPLFVAAGTQDGCADMILDASLLEKAWYREEFGSDVMILSCDTQAGASGAGVFDGCGNFVGLVLGGAEGKTAVLSMEQVNQAYDEVCGSRRVTDDYP</sequence>
<evidence type="ECO:0000313" key="3">
    <source>
        <dbReference type="Proteomes" id="UP000886858"/>
    </source>
</evidence>
<dbReference type="Gene3D" id="2.40.10.120">
    <property type="match status" value="1"/>
</dbReference>
<dbReference type="GO" id="GO:0008233">
    <property type="term" value="F:peptidase activity"/>
    <property type="evidence" value="ECO:0007669"/>
    <property type="project" value="UniProtKB-KW"/>
</dbReference>
<keyword evidence="1" id="KW-0732">Signal</keyword>
<name>A0A9D2I5T1_9FIRM</name>
<dbReference type="PROSITE" id="PS51257">
    <property type="entry name" value="PROKAR_LIPOPROTEIN"/>
    <property type="match status" value="1"/>
</dbReference>
<keyword evidence="2" id="KW-0645">Protease</keyword>
<dbReference type="Pfam" id="PF13365">
    <property type="entry name" value="Trypsin_2"/>
    <property type="match status" value="1"/>
</dbReference>
<organism evidence="2 3">
    <name type="scientific">Candidatus Eisenbergiella merdipullorum</name>
    <dbReference type="NCBI Taxonomy" id="2838553"/>
    <lineage>
        <taxon>Bacteria</taxon>
        <taxon>Bacillati</taxon>
        <taxon>Bacillota</taxon>
        <taxon>Clostridia</taxon>
        <taxon>Lachnospirales</taxon>
        <taxon>Lachnospiraceae</taxon>
        <taxon>Eisenbergiella</taxon>
    </lineage>
</organism>
<dbReference type="EMBL" id="DWYY01000072">
    <property type="protein sequence ID" value="HJA92792.1"/>
    <property type="molecule type" value="Genomic_DNA"/>
</dbReference>
<evidence type="ECO:0000256" key="1">
    <source>
        <dbReference type="SAM" id="SignalP"/>
    </source>
</evidence>
<gene>
    <name evidence="2" type="ORF">H9717_06705</name>
</gene>
<dbReference type="GO" id="GO:0006508">
    <property type="term" value="P:proteolysis"/>
    <property type="evidence" value="ECO:0007669"/>
    <property type="project" value="UniProtKB-KW"/>
</dbReference>
<evidence type="ECO:0000313" key="2">
    <source>
        <dbReference type="EMBL" id="HJA92792.1"/>
    </source>
</evidence>
<dbReference type="Proteomes" id="UP000886858">
    <property type="component" value="Unassembled WGS sequence"/>
</dbReference>
<feature type="signal peptide" evidence="1">
    <location>
        <begin position="1"/>
        <end position="24"/>
    </location>
</feature>
<protein>
    <submittedName>
        <fullName evidence="2">Serine protease</fullName>
    </submittedName>
</protein>
<accession>A0A9D2I5T1</accession>
<reference evidence="2" key="2">
    <citation type="submission" date="2021-04" db="EMBL/GenBank/DDBJ databases">
        <authorList>
            <person name="Gilroy R."/>
        </authorList>
    </citation>
    <scope>NUCLEOTIDE SEQUENCE</scope>
    <source>
        <strain evidence="2">CHK179-7159</strain>
    </source>
</reference>
<feature type="chain" id="PRO_5038432063" evidence="1">
    <location>
        <begin position="25"/>
        <end position="265"/>
    </location>
</feature>
<dbReference type="SUPFAM" id="SSF50494">
    <property type="entry name" value="Trypsin-like serine proteases"/>
    <property type="match status" value="1"/>
</dbReference>
<proteinExistence type="predicted"/>
<reference evidence="2" key="1">
    <citation type="journal article" date="2021" name="PeerJ">
        <title>Extensive microbial diversity within the chicken gut microbiome revealed by metagenomics and culture.</title>
        <authorList>
            <person name="Gilroy R."/>
            <person name="Ravi A."/>
            <person name="Getino M."/>
            <person name="Pursley I."/>
            <person name="Horton D.L."/>
            <person name="Alikhan N.F."/>
            <person name="Baker D."/>
            <person name="Gharbi K."/>
            <person name="Hall N."/>
            <person name="Watson M."/>
            <person name="Adriaenssens E.M."/>
            <person name="Foster-Nyarko E."/>
            <person name="Jarju S."/>
            <person name="Secka A."/>
            <person name="Antonio M."/>
            <person name="Oren A."/>
            <person name="Chaudhuri R.R."/>
            <person name="La Ragione R."/>
            <person name="Hildebrand F."/>
            <person name="Pallen M.J."/>
        </authorList>
    </citation>
    <scope>NUCLEOTIDE SEQUENCE</scope>
    <source>
        <strain evidence="2">CHK179-7159</strain>
    </source>
</reference>
<keyword evidence="2" id="KW-0378">Hydrolase</keyword>
<dbReference type="InterPro" id="IPR009003">
    <property type="entry name" value="Peptidase_S1_PA"/>
</dbReference>
<comment type="caution">
    <text evidence="2">The sequence shown here is derived from an EMBL/GenBank/DDBJ whole genome shotgun (WGS) entry which is preliminary data.</text>
</comment>
<dbReference type="AlphaFoldDB" id="A0A9D2I5T1"/>